<feature type="chain" id="PRO_5002043643" description="Secreted protein" evidence="1">
    <location>
        <begin position="27"/>
        <end position="87"/>
    </location>
</feature>
<reference evidence="2" key="1">
    <citation type="submission" date="2014-09" db="EMBL/GenBank/DDBJ databases">
        <authorList>
            <person name="Magalhaes I.L.F."/>
            <person name="Oliveira U."/>
            <person name="Santos F.R."/>
            <person name="Vidigal T.H.D.A."/>
            <person name="Brescovit A.D."/>
            <person name="Santos A.J."/>
        </authorList>
    </citation>
    <scope>NUCLEOTIDE SEQUENCE</scope>
    <source>
        <tissue evidence="2">Shoot tissue taken approximately 20 cm above the soil surface</tissue>
    </source>
</reference>
<reference evidence="2" key="2">
    <citation type="journal article" date="2015" name="Data Brief">
        <title>Shoot transcriptome of the giant reed, Arundo donax.</title>
        <authorList>
            <person name="Barrero R.A."/>
            <person name="Guerrero F.D."/>
            <person name="Moolhuijzen P."/>
            <person name="Goolsby J.A."/>
            <person name="Tidwell J."/>
            <person name="Bellgard S.E."/>
            <person name="Bellgard M.I."/>
        </authorList>
    </citation>
    <scope>NUCLEOTIDE SEQUENCE</scope>
    <source>
        <tissue evidence="2">Shoot tissue taken approximately 20 cm above the soil surface</tissue>
    </source>
</reference>
<feature type="signal peptide" evidence="1">
    <location>
        <begin position="1"/>
        <end position="26"/>
    </location>
</feature>
<sequence length="87" mass="10352">MGWWCRRMEMCWSGACIRHICFSVTARVSSLSEKFCWDRVSPSPSGHWFRESLVWHEFLERQDGGRVRWPRFLRSYLAATLKNKAIA</sequence>
<organism evidence="2">
    <name type="scientific">Arundo donax</name>
    <name type="common">Giant reed</name>
    <name type="synonym">Donax arundinaceus</name>
    <dbReference type="NCBI Taxonomy" id="35708"/>
    <lineage>
        <taxon>Eukaryota</taxon>
        <taxon>Viridiplantae</taxon>
        <taxon>Streptophyta</taxon>
        <taxon>Embryophyta</taxon>
        <taxon>Tracheophyta</taxon>
        <taxon>Spermatophyta</taxon>
        <taxon>Magnoliopsida</taxon>
        <taxon>Liliopsida</taxon>
        <taxon>Poales</taxon>
        <taxon>Poaceae</taxon>
        <taxon>PACMAD clade</taxon>
        <taxon>Arundinoideae</taxon>
        <taxon>Arundineae</taxon>
        <taxon>Arundo</taxon>
    </lineage>
</organism>
<name>A0A0A8ZMU0_ARUDO</name>
<evidence type="ECO:0000313" key="2">
    <source>
        <dbReference type="EMBL" id="JAD36142.1"/>
    </source>
</evidence>
<evidence type="ECO:0008006" key="3">
    <source>
        <dbReference type="Google" id="ProtNLM"/>
    </source>
</evidence>
<proteinExistence type="predicted"/>
<dbReference type="EMBL" id="GBRH01261753">
    <property type="protein sequence ID" value="JAD36142.1"/>
    <property type="molecule type" value="Transcribed_RNA"/>
</dbReference>
<protein>
    <recommendedName>
        <fullName evidence="3">Secreted protein</fullName>
    </recommendedName>
</protein>
<dbReference type="AlphaFoldDB" id="A0A0A8ZMU0"/>
<keyword evidence="1" id="KW-0732">Signal</keyword>
<evidence type="ECO:0000256" key="1">
    <source>
        <dbReference type="SAM" id="SignalP"/>
    </source>
</evidence>
<accession>A0A0A8ZMU0</accession>